<feature type="region of interest" description="Disordered" evidence="1">
    <location>
        <begin position="142"/>
        <end position="164"/>
    </location>
</feature>
<comment type="caution">
    <text evidence="2">The sequence shown here is derived from an EMBL/GenBank/DDBJ whole genome shotgun (WGS) entry which is preliminary data.</text>
</comment>
<sequence>RRAQPRRHLYCTVCISNPAIQPIRLETTLCPMAASYSGMDQRYQPYPAYYHTPAVQYSGSHLTPTHSGVPAYQNPGMTVYHGSPTYQAAPGHPSSMVAPAPHPGQYFSTYNSSPTSPPVSRLNLTAASRHHMTPPILQVPVQPPESSNPAPPCKAITSNGANSPSVAHHPVTLEYLVYSKTTAFQMAENRTAASVTTPKDWDKMEHDQEIIWEPVLGNLSWADVQKEVIKILDGTRPLLGKHLDALSSSNLISWQFTLVHDTVYGVAKKVILSSDEDFADFVAAVHLHPKWPIKIKIVMPHPATRSKQVQVPKADITASSVTPFIERITRHIMEKYSCTTESMRIKDPQDPLASIRIHGPNLWIWGRALYHNAPGVDEDHPRGTKHTSHQNQNVCTHGSKTLFATKLGKALLKATTGHDLPDVELYRRAPPASRALSTTSTDIEIMRAPADMQGPERSPARKIARSPSAQLQSATQTSGLCVPSKEAGWISGVYGRSFTRAGRIGCIRCPRRCRGNRRRTPFQGSARNLPNLNAAGLALTMDEFLDHCNFSRDNHTPRVLIGLSQVHHWDFFYREASVSDLLRLGYPFAIATQLLRGAHLLEATHVERSSHDNSTEDE</sequence>
<feature type="compositionally biased region" description="Polar residues" evidence="1">
    <location>
        <begin position="467"/>
        <end position="477"/>
    </location>
</feature>
<evidence type="ECO:0000256" key="1">
    <source>
        <dbReference type="SAM" id="MobiDB-lite"/>
    </source>
</evidence>
<dbReference type="VEuPathDB" id="FungiDB:PSHT_08261"/>
<dbReference type="Proteomes" id="UP000239156">
    <property type="component" value="Unassembled WGS sequence"/>
</dbReference>
<feature type="non-terminal residue" evidence="2">
    <location>
        <position position="1"/>
    </location>
</feature>
<dbReference type="AlphaFoldDB" id="A0A2S4VTF3"/>
<feature type="region of interest" description="Disordered" evidence="1">
    <location>
        <begin position="451"/>
        <end position="477"/>
    </location>
</feature>
<evidence type="ECO:0000313" key="2">
    <source>
        <dbReference type="EMBL" id="POW12747.1"/>
    </source>
</evidence>
<reference evidence="2" key="1">
    <citation type="submission" date="2017-12" db="EMBL/GenBank/DDBJ databases">
        <title>Gene loss provides genomic basis for host adaptation in cereal stripe rust fungi.</title>
        <authorList>
            <person name="Xia C."/>
        </authorList>
    </citation>
    <scope>NUCLEOTIDE SEQUENCE [LARGE SCALE GENOMIC DNA]</scope>
    <source>
        <strain evidence="2">93-210</strain>
    </source>
</reference>
<keyword evidence="3" id="KW-1185">Reference proteome</keyword>
<name>A0A2S4VTF3_9BASI</name>
<accession>A0A2S4VTF3</accession>
<gene>
    <name evidence="2" type="ORF">PSTT_04333</name>
</gene>
<dbReference type="VEuPathDB" id="FungiDB:PSTT_04333"/>
<organism evidence="2 3">
    <name type="scientific">Puccinia striiformis</name>
    <dbReference type="NCBI Taxonomy" id="27350"/>
    <lineage>
        <taxon>Eukaryota</taxon>
        <taxon>Fungi</taxon>
        <taxon>Dikarya</taxon>
        <taxon>Basidiomycota</taxon>
        <taxon>Pucciniomycotina</taxon>
        <taxon>Pucciniomycetes</taxon>
        <taxon>Pucciniales</taxon>
        <taxon>Pucciniaceae</taxon>
        <taxon>Puccinia</taxon>
    </lineage>
</organism>
<feature type="non-terminal residue" evidence="2">
    <location>
        <position position="618"/>
    </location>
</feature>
<protein>
    <submittedName>
        <fullName evidence="2">Uncharacterized protein</fullName>
    </submittedName>
</protein>
<proteinExistence type="predicted"/>
<evidence type="ECO:0000313" key="3">
    <source>
        <dbReference type="Proteomes" id="UP000239156"/>
    </source>
</evidence>
<dbReference type="EMBL" id="PKSL01000029">
    <property type="protein sequence ID" value="POW12747.1"/>
    <property type="molecule type" value="Genomic_DNA"/>
</dbReference>